<dbReference type="Gene3D" id="1.20.1260.10">
    <property type="match status" value="1"/>
</dbReference>
<gene>
    <name evidence="3" type="ordered locus">Dfer_3182</name>
</gene>
<evidence type="ECO:0000313" key="3">
    <source>
        <dbReference type="EMBL" id="ACT94395.1"/>
    </source>
</evidence>
<evidence type="ECO:0000256" key="1">
    <source>
        <dbReference type="SAM" id="SignalP"/>
    </source>
</evidence>
<dbReference type="PANTHER" id="PTHR38593:SF1">
    <property type="entry name" value="BLR2558 PROTEIN"/>
    <property type="match status" value="1"/>
</dbReference>
<protein>
    <submittedName>
        <fullName evidence="3">Outer membrane protein-like protein</fullName>
    </submittedName>
</protein>
<dbReference type="KEGG" id="dfe:Dfer_3182"/>
<reference evidence="3 4" key="1">
    <citation type="journal article" date="2009" name="Stand. Genomic Sci.">
        <title>Complete genome sequence of Dyadobacter fermentans type strain (NS114).</title>
        <authorList>
            <person name="Lang E."/>
            <person name="Lapidus A."/>
            <person name="Chertkov O."/>
            <person name="Brettin T."/>
            <person name="Detter J.C."/>
            <person name="Han C."/>
            <person name="Copeland A."/>
            <person name="Glavina Del Rio T."/>
            <person name="Nolan M."/>
            <person name="Chen F."/>
            <person name="Lucas S."/>
            <person name="Tice H."/>
            <person name="Cheng J.F."/>
            <person name="Land M."/>
            <person name="Hauser L."/>
            <person name="Chang Y.J."/>
            <person name="Jeffries C.D."/>
            <person name="Kopitz M."/>
            <person name="Bruce D."/>
            <person name="Goodwin L."/>
            <person name="Pitluck S."/>
            <person name="Ovchinnikova G."/>
            <person name="Pati A."/>
            <person name="Ivanova N."/>
            <person name="Mavrommatis K."/>
            <person name="Chen A."/>
            <person name="Palaniappan K."/>
            <person name="Chain P."/>
            <person name="Bristow J."/>
            <person name="Eisen J.A."/>
            <person name="Markowitz V."/>
            <person name="Hugenholtz P."/>
            <person name="Goker M."/>
            <person name="Rohde M."/>
            <person name="Kyrpides N.C."/>
            <person name="Klenk H.P."/>
        </authorList>
    </citation>
    <scope>NUCLEOTIDE SEQUENCE [LARGE SCALE GENOMIC DNA]</scope>
    <source>
        <strain evidence="4">ATCC 700827 / DSM 18053 / CIP 107007 / KCTC 52180 / NS114</strain>
    </source>
</reference>
<evidence type="ECO:0000259" key="2">
    <source>
        <dbReference type="Pfam" id="PF13628"/>
    </source>
</evidence>
<dbReference type="OrthoDB" id="883203at2"/>
<organism evidence="3 4">
    <name type="scientific">Dyadobacter fermentans (strain ATCC 700827 / DSM 18053 / CIP 107007 / KCTC 52180 / NS114)</name>
    <dbReference type="NCBI Taxonomy" id="471854"/>
    <lineage>
        <taxon>Bacteria</taxon>
        <taxon>Pseudomonadati</taxon>
        <taxon>Bacteroidota</taxon>
        <taxon>Cytophagia</taxon>
        <taxon>Cytophagales</taxon>
        <taxon>Spirosomataceae</taxon>
        <taxon>Dyadobacter</taxon>
    </lineage>
</organism>
<accession>C6W7B7</accession>
<dbReference type="HOGENOM" id="CLU_079636_1_1_10"/>
<keyword evidence="4" id="KW-1185">Reference proteome</keyword>
<name>C6W7B7_DYAFD</name>
<dbReference type="Pfam" id="PF13628">
    <property type="entry name" value="DUF4142"/>
    <property type="match status" value="1"/>
</dbReference>
<feature type="signal peptide" evidence="1">
    <location>
        <begin position="1"/>
        <end position="18"/>
    </location>
</feature>
<sequence length="187" mass="20675">MKKIKLSIMLIAAVMSFAACNSQKTEDTTEVAEEQNEAKLDTTDLEDDAEFAVAAADGGMMEVQLGELAQKNAASAEVKKFGETMMTDHSKASEELKTLAAQKNITLPAMLSNEKQKKYDDLAKKKGAEFDKAYMSFMVDDHKEDISEFEEAAKEAKDPDVKAWAQGKVPTLKHHLEMAEALHKKTK</sequence>
<dbReference type="EMBL" id="CP001619">
    <property type="protein sequence ID" value="ACT94395.1"/>
    <property type="molecule type" value="Genomic_DNA"/>
</dbReference>
<feature type="domain" description="DUF4142" evidence="2">
    <location>
        <begin position="47"/>
        <end position="182"/>
    </location>
</feature>
<feature type="chain" id="PRO_5002972466" evidence="1">
    <location>
        <begin position="19"/>
        <end position="187"/>
    </location>
</feature>
<dbReference type="Proteomes" id="UP000002011">
    <property type="component" value="Chromosome"/>
</dbReference>
<dbReference type="RefSeq" id="WP_015812640.1">
    <property type="nucleotide sequence ID" value="NC_013037.1"/>
</dbReference>
<proteinExistence type="predicted"/>
<dbReference type="InterPro" id="IPR025419">
    <property type="entry name" value="DUF4142"/>
</dbReference>
<evidence type="ECO:0000313" key="4">
    <source>
        <dbReference type="Proteomes" id="UP000002011"/>
    </source>
</evidence>
<dbReference type="STRING" id="471854.Dfer_3182"/>
<dbReference type="PANTHER" id="PTHR38593">
    <property type="entry name" value="BLR2558 PROTEIN"/>
    <property type="match status" value="1"/>
</dbReference>
<dbReference type="AlphaFoldDB" id="C6W7B7"/>
<keyword evidence="1" id="KW-0732">Signal</keyword>
<dbReference type="PROSITE" id="PS51257">
    <property type="entry name" value="PROKAR_LIPOPROTEIN"/>
    <property type="match status" value="1"/>
</dbReference>
<dbReference type="InterPro" id="IPR012347">
    <property type="entry name" value="Ferritin-like"/>
</dbReference>
<dbReference type="eggNOG" id="COG3652">
    <property type="taxonomic scope" value="Bacteria"/>
</dbReference>